<sequence length="190" mass="20574">MKHDGMKRATRATLALLALVSSPMLLAQDRAPARGERVALALATAQNAQGKMDRRELASALAVIDRSGAHPLAEWNGTDPVPQWRALVPDTAPPMRGSPLGPGYRSGQIMGGRSESFEQVFLSGQKASIALSTPGNAPISLHVLDPERKPVCVIRNTKRTCHWVPIFTQRYTIEVHNSGDGVADYFLVID</sequence>
<keyword evidence="1" id="KW-0732">Signal</keyword>
<reference evidence="3" key="1">
    <citation type="journal article" date="2019" name="Int. J. Syst. Evol. Microbiol.">
        <title>The Global Catalogue of Microorganisms (GCM) 10K type strain sequencing project: providing services to taxonomists for standard genome sequencing and annotation.</title>
        <authorList>
            <consortium name="The Broad Institute Genomics Platform"/>
            <consortium name="The Broad Institute Genome Sequencing Center for Infectious Disease"/>
            <person name="Wu L."/>
            <person name="Ma J."/>
        </authorList>
    </citation>
    <scope>NUCLEOTIDE SEQUENCE [LARGE SCALE GENOMIC DNA]</scope>
    <source>
        <strain evidence="3">CGMCC 1.6784</strain>
    </source>
</reference>
<proteinExistence type="predicted"/>
<gene>
    <name evidence="2" type="ORF">GCM10011349_07680</name>
</gene>
<dbReference type="Proteomes" id="UP000605099">
    <property type="component" value="Unassembled WGS sequence"/>
</dbReference>
<evidence type="ECO:0000256" key="1">
    <source>
        <dbReference type="SAM" id="SignalP"/>
    </source>
</evidence>
<comment type="caution">
    <text evidence="2">The sequence shown here is derived from an EMBL/GenBank/DDBJ whole genome shotgun (WGS) entry which is preliminary data.</text>
</comment>
<keyword evidence="3" id="KW-1185">Reference proteome</keyword>
<organism evidence="2 3">
    <name type="scientific">Novosphingobium indicum</name>
    <dbReference type="NCBI Taxonomy" id="462949"/>
    <lineage>
        <taxon>Bacteria</taxon>
        <taxon>Pseudomonadati</taxon>
        <taxon>Pseudomonadota</taxon>
        <taxon>Alphaproteobacteria</taxon>
        <taxon>Sphingomonadales</taxon>
        <taxon>Sphingomonadaceae</taxon>
        <taxon>Novosphingobium</taxon>
    </lineage>
</organism>
<name>A0ABQ2JAA5_9SPHN</name>
<feature type="chain" id="PRO_5045118497" evidence="1">
    <location>
        <begin position="28"/>
        <end position="190"/>
    </location>
</feature>
<evidence type="ECO:0000313" key="2">
    <source>
        <dbReference type="EMBL" id="GGN43503.1"/>
    </source>
</evidence>
<feature type="signal peptide" evidence="1">
    <location>
        <begin position="1"/>
        <end position="27"/>
    </location>
</feature>
<protein>
    <submittedName>
        <fullName evidence="2">Uncharacterized protein</fullName>
    </submittedName>
</protein>
<dbReference type="RefSeq" id="WP_229710054.1">
    <property type="nucleotide sequence ID" value="NZ_BMLK01000003.1"/>
</dbReference>
<accession>A0ABQ2JAA5</accession>
<dbReference type="EMBL" id="BMLK01000003">
    <property type="protein sequence ID" value="GGN43503.1"/>
    <property type="molecule type" value="Genomic_DNA"/>
</dbReference>
<evidence type="ECO:0000313" key="3">
    <source>
        <dbReference type="Proteomes" id="UP000605099"/>
    </source>
</evidence>